<organism evidence="1">
    <name type="scientific">viral metagenome</name>
    <dbReference type="NCBI Taxonomy" id="1070528"/>
    <lineage>
        <taxon>unclassified sequences</taxon>
        <taxon>metagenomes</taxon>
        <taxon>organismal metagenomes</taxon>
    </lineage>
</organism>
<reference evidence="1" key="1">
    <citation type="journal article" date="2020" name="Nature">
        <title>Giant virus diversity and host interactions through global metagenomics.</title>
        <authorList>
            <person name="Schulz F."/>
            <person name="Roux S."/>
            <person name="Paez-Espino D."/>
            <person name="Jungbluth S."/>
            <person name="Walsh D.A."/>
            <person name="Denef V.J."/>
            <person name="McMahon K.D."/>
            <person name="Konstantinidis K.T."/>
            <person name="Eloe-Fadrosh E.A."/>
            <person name="Kyrpides N.C."/>
            <person name="Woyke T."/>
        </authorList>
    </citation>
    <scope>NUCLEOTIDE SEQUENCE</scope>
    <source>
        <strain evidence="1">GVMAG-M-3300023174-102</strain>
    </source>
</reference>
<dbReference type="InterPro" id="IPR036430">
    <property type="entry name" value="RNase_T2-like_sf"/>
</dbReference>
<dbReference type="InterPro" id="IPR033130">
    <property type="entry name" value="RNase_T2_His_AS_2"/>
</dbReference>
<dbReference type="AlphaFoldDB" id="A0A6C0D0C6"/>
<sequence>MNFLFNILIYLATILLSSTFGKYMHCPQNNSMCGTIVIESGFGDNAYSHNHIGYHGLWISANEYGNSLCVPPAANVFDSNIHALCDFVNDPRDDYWFAKHEFFKHGICAGGSGPASVYFNTLCVLGSELIEYLRHYSTFADMHSAILNSDVWKDYLFDVDLVNKQFLMSICSTDLGYKWIFCSV</sequence>
<evidence type="ECO:0000313" key="1">
    <source>
        <dbReference type="EMBL" id="QHT09544.1"/>
    </source>
</evidence>
<name>A0A6C0D0C6_9ZZZZ</name>
<dbReference type="Gene3D" id="3.90.730.10">
    <property type="entry name" value="Ribonuclease T2-like"/>
    <property type="match status" value="1"/>
</dbReference>
<dbReference type="SUPFAM" id="SSF55895">
    <property type="entry name" value="Ribonuclease Rh-like"/>
    <property type="match status" value="1"/>
</dbReference>
<dbReference type="EMBL" id="MN739512">
    <property type="protein sequence ID" value="QHT09544.1"/>
    <property type="molecule type" value="Genomic_DNA"/>
</dbReference>
<accession>A0A6C0D0C6</accession>
<proteinExistence type="predicted"/>
<dbReference type="PROSITE" id="PS00531">
    <property type="entry name" value="RNASE_T2_2"/>
    <property type="match status" value="1"/>
</dbReference>
<dbReference type="GO" id="GO:0033897">
    <property type="term" value="F:ribonuclease T2 activity"/>
    <property type="evidence" value="ECO:0007669"/>
    <property type="project" value="InterPro"/>
</dbReference>
<protein>
    <submittedName>
        <fullName evidence="1">Uncharacterized protein</fullName>
    </submittedName>
</protein>
<dbReference type="GO" id="GO:0003723">
    <property type="term" value="F:RNA binding"/>
    <property type="evidence" value="ECO:0007669"/>
    <property type="project" value="InterPro"/>
</dbReference>